<evidence type="ECO:0000256" key="4">
    <source>
        <dbReference type="ARBA" id="ARBA00022461"/>
    </source>
</evidence>
<dbReference type="InterPro" id="IPR001873">
    <property type="entry name" value="ENaC"/>
</dbReference>
<evidence type="ECO:0000256" key="1">
    <source>
        <dbReference type="ARBA" id="ARBA00004141"/>
    </source>
</evidence>
<dbReference type="PANTHER" id="PTHR11690:SF232">
    <property type="entry name" value="ACID-SENSING ION CHANNEL 1-LIKE"/>
    <property type="match status" value="1"/>
</dbReference>
<dbReference type="PANTHER" id="PTHR11690">
    <property type="entry name" value="AMILORIDE-SENSITIVE SODIUM CHANNEL-RELATED"/>
    <property type="match status" value="1"/>
</dbReference>
<keyword evidence="5 13" id="KW-0812">Transmembrane</keyword>
<proteinExistence type="inferred from homology"/>
<evidence type="ECO:0000256" key="6">
    <source>
        <dbReference type="ARBA" id="ARBA00022989"/>
    </source>
</evidence>
<feature type="transmembrane region" description="Helical" evidence="14">
    <location>
        <begin position="217"/>
        <end position="242"/>
    </location>
</feature>
<dbReference type="OrthoDB" id="5874059at2759"/>
<comment type="subcellular location">
    <subcellularLocation>
        <location evidence="1">Membrane</location>
        <topology evidence="1">Multi-pass membrane protein</topology>
    </subcellularLocation>
</comment>
<dbReference type="Gene3D" id="1.10.287.770">
    <property type="entry name" value="YojJ-like"/>
    <property type="match status" value="1"/>
</dbReference>
<dbReference type="GO" id="GO:0015280">
    <property type="term" value="F:ligand-gated sodium channel activity"/>
    <property type="evidence" value="ECO:0007669"/>
    <property type="project" value="TreeGrafter"/>
</dbReference>
<evidence type="ECO:0000256" key="14">
    <source>
        <dbReference type="SAM" id="Phobius"/>
    </source>
</evidence>
<evidence type="ECO:0000256" key="9">
    <source>
        <dbReference type="ARBA" id="ARBA00023136"/>
    </source>
</evidence>
<dbReference type="AlphaFoldDB" id="A0A016WVI5"/>
<keyword evidence="4 13" id="KW-0894">Sodium channel</keyword>
<evidence type="ECO:0000256" key="2">
    <source>
        <dbReference type="ARBA" id="ARBA00007193"/>
    </source>
</evidence>
<keyword evidence="6 14" id="KW-1133">Transmembrane helix</keyword>
<evidence type="ECO:0000256" key="11">
    <source>
        <dbReference type="ARBA" id="ARBA00023201"/>
    </source>
</evidence>
<evidence type="ECO:0000256" key="10">
    <source>
        <dbReference type="ARBA" id="ARBA00023180"/>
    </source>
</evidence>
<dbReference type="GO" id="GO:0005886">
    <property type="term" value="C:plasma membrane"/>
    <property type="evidence" value="ECO:0007669"/>
    <property type="project" value="TreeGrafter"/>
</dbReference>
<evidence type="ECO:0000313" key="15">
    <source>
        <dbReference type="EMBL" id="EYC43023.1"/>
    </source>
</evidence>
<evidence type="ECO:0000256" key="13">
    <source>
        <dbReference type="RuleBase" id="RU000679"/>
    </source>
</evidence>
<evidence type="ECO:0000256" key="7">
    <source>
        <dbReference type="ARBA" id="ARBA00023053"/>
    </source>
</evidence>
<keyword evidence="3 13" id="KW-0813">Transport</keyword>
<keyword evidence="11 13" id="KW-0739">Sodium transport</keyword>
<keyword evidence="9 14" id="KW-0472">Membrane</keyword>
<dbReference type="Pfam" id="PF00858">
    <property type="entry name" value="ASC"/>
    <property type="match status" value="1"/>
</dbReference>
<keyword evidence="12 13" id="KW-0407">Ion channel</keyword>
<comment type="caution">
    <text evidence="15">The sequence shown here is derived from an EMBL/GenBank/DDBJ whole genome shotgun (WGS) entry which is preliminary data.</text>
</comment>
<dbReference type="EMBL" id="JARK01000106">
    <property type="protein sequence ID" value="EYC43023.1"/>
    <property type="molecule type" value="Genomic_DNA"/>
</dbReference>
<keyword evidence="8 13" id="KW-0406">Ion transport</keyword>
<accession>A0A016WVI5</accession>
<organism evidence="15 16">
    <name type="scientific">Ancylostoma ceylanicum</name>
    <dbReference type="NCBI Taxonomy" id="53326"/>
    <lineage>
        <taxon>Eukaryota</taxon>
        <taxon>Metazoa</taxon>
        <taxon>Ecdysozoa</taxon>
        <taxon>Nematoda</taxon>
        <taxon>Chromadorea</taxon>
        <taxon>Rhabditida</taxon>
        <taxon>Rhabditina</taxon>
        <taxon>Rhabditomorpha</taxon>
        <taxon>Strongyloidea</taxon>
        <taxon>Ancylostomatidae</taxon>
        <taxon>Ancylostomatinae</taxon>
        <taxon>Ancylostoma</taxon>
    </lineage>
</organism>
<dbReference type="Proteomes" id="UP000024635">
    <property type="component" value="Unassembled WGS sequence"/>
</dbReference>
<keyword evidence="10" id="KW-0325">Glycoprotein</keyword>
<keyword evidence="16" id="KW-1185">Reference proteome</keyword>
<protein>
    <recommendedName>
        <fullName evidence="17">Amiloride-sensitive sodium channel</fullName>
    </recommendedName>
</protein>
<evidence type="ECO:0008006" key="17">
    <source>
        <dbReference type="Google" id="ProtNLM"/>
    </source>
</evidence>
<keyword evidence="7" id="KW-0915">Sodium</keyword>
<evidence type="ECO:0000256" key="5">
    <source>
        <dbReference type="ARBA" id="ARBA00022692"/>
    </source>
</evidence>
<evidence type="ECO:0000256" key="3">
    <source>
        <dbReference type="ARBA" id="ARBA00022448"/>
    </source>
</evidence>
<reference evidence="16" key="1">
    <citation type="journal article" date="2015" name="Nat. Genet.">
        <title>The genome and transcriptome of the zoonotic hookworm Ancylostoma ceylanicum identify infection-specific gene families.</title>
        <authorList>
            <person name="Schwarz E.M."/>
            <person name="Hu Y."/>
            <person name="Antoshechkin I."/>
            <person name="Miller M.M."/>
            <person name="Sternberg P.W."/>
            <person name="Aroian R.V."/>
        </authorList>
    </citation>
    <scope>NUCLEOTIDE SEQUENCE</scope>
    <source>
        <strain evidence="16">HY135</strain>
    </source>
</reference>
<evidence type="ECO:0000256" key="8">
    <source>
        <dbReference type="ARBA" id="ARBA00023065"/>
    </source>
</evidence>
<gene>
    <name evidence="15" type="primary">Acey_s0506.g2677</name>
    <name evidence="15" type="ORF">Y032_0506g2677</name>
</gene>
<evidence type="ECO:0000256" key="12">
    <source>
        <dbReference type="ARBA" id="ARBA00023303"/>
    </source>
</evidence>
<name>A0A016WVI5_9BILA</name>
<comment type="similarity">
    <text evidence="2 13">Belongs to the amiloride-sensitive sodium channel (TC 1.A.6) family.</text>
</comment>
<sequence length="266" mass="30665">MFTRCFRLVDDYNQTDVDENDKLSIRFHSVQGLIAAKKKNRAQVIMYIGDSHPEIGLYPRVYLNYRDWNRVRFVQRKISMLPENPTCSQSPLDQGKSTCFVYNWVQRVIVSQLNCTLPYFKGMLSYLNEVPVCHPSVVIDDYDRITSTILENFSCLPACERVENHRQMITSNDYTRNMNYSFRIETSFTDLQYEDYSEIRMTTALGFISELGGQSGLFVGCSILSVVQIIVSVVIFCVAFSLKIYKTYFSLLLSVKTNNIASNLNS</sequence>
<evidence type="ECO:0000313" key="16">
    <source>
        <dbReference type="Proteomes" id="UP000024635"/>
    </source>
</evidence>